<feature type="non-terminal residue" evidence="5">
    <location>
        <position position="1"/>
    </location>
</feature>
<name>A0A955LKS3_UNCKA</name>
<evidence type="ECO:0000313" key="6">
    <source>
        <dbReference type="Proteomes" id="UP000751518"/>
    </source>
</evidence>
<dbReference type="Proteomes" id="UP000751518">
    <property type="component" value="Unassembled WGS sequence"/>
</dbReference>
<evidence type="ECO:0000256" key="1">
    <source>
        <dbReference type="ARBA" id="ARBA00003416"/>
    </source>
</evidence>
<sequence length="155" mass="17688">KKEFVKSVKLRIDEIATKYIAPDEGTLDFALMYIPAENVYYETIIKGEDGNDLVSYAYGKRVIPVSPNNLYVYLQTIAMGLRGMQVEHRAKEILADLSRLNTEFTKVTESYDVLGKHITSASSRYEETGRLLGKFGTRVEQIEEKTGDDRRQIIE</sequence>
<dbReference type="InterPro" id="IPR003798">
    <property type="entry name" value="DNA_recombination_RmuC"/>
</dbReference>
<dbReference type="PANTHER" id="PTHR30563:SF0">
    <property type="entry name" value="DNA RECOMBINATION PROTEIN RMUC"/>
    <property type="match status" value="1"/>
</dbReference>
<reference evidence="5" key="2">
    <citation type="journal article" date="2021" name="Microbiome">
        <title>Successional dynamics and alternative stable states in a saline activated sludge microbial community over 9 years.</title>
        <authorList>
            <person name="Wang Y."/>
            <person name="Ye J."/>
            <person name="Ju F."/>
            <person name="Liu L."/>
            <person name="Boyd J.A."/>
            <person name="Deng Y."/>
            <person name="Parks D.H."/>
            <person name="Jiang X."/>
            <person name="Yin X."/>
            <person name="Woodcroft B.J."/>
            <person name="Tyson G.W."/>
            <person name="Hugenholtz P."/>
            <person name="Polz M.F."/>
            <person name="Zhang T."/>
        </authorList>
    </citation>
    <scope>NUCLEOTIDE SEQUENCE</scope>
    <source>
        <strain evidence="5">HKST-UBA03</strain>
    </source>
</reference>
<dbReference type="PANTHER" id="PTHR30563">
    <property type="entry name" value="DNA RECOMBINATION PROTEIN RMUC"/>
    <property type="match status" value="1"/>
</dbReference>
<accession>A0A955LKS3</accession>
<dbReference type="GO" id="GO:0006310">
    <property type="term" value="P:DNA recombination"/>
    <property type="evidence" value="ECO:0007669"/>
    <property type="project" value="UniProtKB-KW"/>
</dbReference>
<comment type="similarity">
    <text evidence="2">Belongs to the RmuC family.</text>
</comment>
<proteinExistence type="inferred from homology"/>
<dbReference type="Pfam" id="PF02646">
    <property type="entry name" value="RmuC"/>
    <property type="match status" value="1"/>
</dbReference>
<evidence type="ECO:0000256" key="4">
    <source>
        <dbReference type="ARBA" id="ARBA00023172"/>
    </source>
</evidence>
<reference evidence="5" key="1">
    <citation type="submission" date="2020-04" db="EMBL/GenBank/DDBJ databases">
        <authorList>
            <person name="Zhang T."/>
        </authorList>
    </citation>
    <scope>NUCLEOTIDE SEQUENCE</scope>
    <source>
        <strain evidence="5">HKST-UBA03</strain>
    </source>
</reference>
<comment type="caution">
    <text evidence="5">The sequence shown here is derived from an EMBL/GenBank/DDBJ whole genome shotgun (WGS) entry which is preliminary data.</text>
</comment>
<protein>
    <submittedName>
        <fullName evidence="5">DNA recombination protein RmuC</fullName>
    </submittedName>
</protein>
<keyword evidence="3" id="KW-0175">Coiled coil</keyword>
<keyword evidence="4" id="KW-0233">DNA recombination</keyword>
<dbReference type="EMBL" id="JAGQKZ010000039">
    <property type="protein sequence ID" value="MCA9392325.1"/>
    <property type="molecule type" value="Genomic_DNA"/>
</dbReference>
<dbReference type="AlphaFoldDB" id="A0A955LKS3"/>
<evidence type="ECO:0000256" key="3">
    <source>
        <dbReference type="ARBA" id="ARBA00023054"/>
    </source>
</evidence>
<evidence type="ECO:0000313" key="5">
    <source>
        <dbReference type="EMBL" id="MCA9392325.1"/>
    </source>
</evidence>
<comment type="function">
    <text evidence="1">Involved in DNA recombination.</text>
</comment>
<evidence type="ECO:0000256" key="2">
    <source>
        <dbReference type="ARBA" id="ARBA00009840"/>
    </source>
</evidence>
<gene>
    <name evidence="5" type="primary">rmuC</name>
    <name evidence="5" type="ORF">KC614_03935</name>
</gene>
<organism evidence="5 6">
    <name type="scientific">candidate division WWE3 bacterium</name>
    <dbReference type="NCBI Taxonomy" id="2053526"/>
    <lineage>
        <taxon>Bacteria</taxon>
        <taxon>Katanobacteria</taxon>
    </lineage>
</organism>